<dbReference type="FunFam" id="1.10.510.10:FF:000571">
    <property type="entry name" value="Maternal embryonic leucine zipper kinase"/>
    <property type="match status" value="1"/>
</dbReference>
<comment type="similarity">
    <text evidence="4">Belongs to the protein kinase superfamily.</text>
</comment>
<protein>
    <submittedName>
        <fullName evidence="7">Pkinase-domain-containing protein</fullName>
    </submittedName>
</protein>
<dbReference type="Proteomes" id="UP000054144">
    <property type="component" value="Unassembled WGS sequence"/>
</dbReference>
<dbReference type="InterPro" id="IPR011009">
    <property type="entry name" value="Kinase-like_dom_sf"/>
</dbReference>
<sequence length="366" mass="41243">MHLAIKDAILPQPPSFNKKKNYELLDVIGTGTFGKVVKALWHVPPEQFAIAEQVALKIIPKKKVKGNESNVWSEMDVLKGLNHPNIVKFYEWFESRTKYYLTFEIAGGGELFERIIKKGKFTEKDAVFVVRTILSGVKYLHEHDIVHRDLKPENILYRTQEEKSDLVIADFGMQVILPHSLIAGLISRCSYSAKHLHFAEEQLHTVAGSLGYVAPEVLTKGGHGKPVDIWSIGIITYVLLCGYLPFRAEDIATLIKDTTSANIQFQQSYWKNISQEAKDFIKALLTPDPKQRPTAEEAHNHNWLTTHIPSTEHDLSTGLRQHFNPAARWKSAIASVRAVNRFNTGSSSRSGDSGGWKDSDDDLDDE</sequence>
<dbReference type="CDD" id="cd05117">
    <property type="entry name" value="STKc_CAMK"/>
    <property type="match status" value="1"/>
</dbReference>
<feature type="non-terminal residue" evidence="7">
    <location>
        <position position="366"/>
    </location>
</feature>
<dbReference type="Gene3D" id="1.10.510.10">
    <property type="entry name" value="Transferase(Phosphotransferase) domain 1"/>
    <property type="match status" value="1"/>
</dbReference>
<dbReference type="AlphaFoldDB" id="A0A0D7AQQ2"/>
<dbReference type="PROSITE" id="PS00108">
    <property type="entry name" value="PROTEIN_KINASE_ST"/>
    <property type="match status" value="1"/>
</dbReference>
<dbReference type="GO" id="GO:0004674">
    <property type="term" value="F:protein serine/threonine kinase activity"/>
    <property type="evidence" value="ECO:0007669"/>
    <property type="project" value="UniProtKB-KW"/>
</dbReference>
<dbReference type="PANTHER" id="PTHR24347">
    <property type="entry name" value="SERINE/THREONINE-PROTEIN KINASE"/>
    <property type="match status" value="1"/>
</dbReference>
<accession>A0A0D7AQQ2</accession>
<name>A0A0D7AQQ2_9AGAR</name>
<evidence type="ECO:0000313" key="7">
    <source>
        <dbReference type="EMBL" id="KIY53133.1"/>
    </source>
</evidence>
<dbReference type="Gene3D" id="3.30.200.20">
    <property type="entry name" value="Phosphorylase Kinase, domain 1"/>
    <property type="match status" value="1"/>
</dbReference>
<reference evidence="7 8" key="1">
    <citation type="journal article" date="2015" name="Fungal Genet. Biol.">
        <title>Evolution of novel wood decay mechanisms in Agaricales revealed by the genome sequences of Fistulina hepatica and Cylindrobasidium torrendii.</title>
        <authorList>
            <person name="Floudas D."/>
            <person name="Held B.W."/>
            <person name="Riley R."/>
            <person name="Nagy L.G."/>
            <person name="Koehler G."/>
            <person name="Ransdell A.S."/>
            <person name="Younus H."/>
            <person name="Chow J."/>
            <person name="Chiniquy J."/>
            <person name="Lipzen A."/>
            <person name="Tritt A."/>
            <person name="Sun H."/>
            <person name="Haridas S."/>
            <person name="LaButti K."/>
            <person name="Ohm R.A."/>
            <person name="Kues U."/>
            <person name="Blanchette R.A."/>
            <person name="Grigoriev I.V."/>
            <person name="Minto R.E."/>
            <person name="Hibbett D.S."/>
        </authorList>
    </citation>
    <scope>NUCLEOTIDE SEQUENCE [LARGE SCALE GENOMIC DNA]</scope>
    <source>
        <strain evidence="7 8">ATCC 64428</strain>
    </source>
</reference>
<keyword evidence="7" id="KW-0418">Kinase</keyword>
<dbReference type="GO" id="GO:0005524">
    <property type="term" value="F:ATP binding"/>
    <property type="evidence" value="ECO:0007669"/>
    <property type="project" value="UniProtKB-UniRule"/>
</dbReference>
<evidence type="ECO:0000256" key="4">
    <source>
        <dbReference type="RuleBase" id="RU000304"/>
    </source>
</evidence>
<feature type="region of interest" description="Disordered" evidence="5">
    <location>
        <begin position="343"/>
        <end position="366"/>
    </location>
</feature>
<keyword evidence="2 3" id="KW-0067">ATP-binding</keyword>
<feature type="domain" description="Protein kinase" evidence="6">
    <location>
        <begin position="22"/>
        <end position="304"/>
    </location>
</feature>
<keyword evidence="1 3" id="KW-0547">Nucleotide-binding</keyword>
<dbReference type="PROSITE" id="PS00107">
    <property type="entry name" value="PROTEIN_KINASE_ATP"/>
    <property type="match status" value="1"/>
</dbReference>
<dbReference type="Pfam" id="PF00069">
    <property type="entry name" value="Pkinase"/>
    <property type="match status" value="1"/>
</dbReference>
<feature type="binding site" evidence="3">
    <location>
        <position position="57"/>
    </location>
    <ligand>
        <name>ATP</name>
        <dbReference type="ChEBI" id="CHEBI:30616"/>
    </ligand>
</feature>
<dbReference type="SMART" id="SM00220">
    <property type="entry name" value="S_TKc"/>
    <property type="match status" value="1"/>
</dbReference>
<evidence type="ECO:0000256" key="1">
    <source>
        <dbReference type="ARBA" id="ARBA00022741"/>
    </source>
</evidence>
<evidence type="ECO:0000256" key="3">
    <source>
        <dbReference type="PROSITE-ProRule" id="PRU10141"/>
    </source>
</evidence>
<dbReference type="PROSITE" id="PS50011">
    <property type="entry name" value="PROTEIN_KINASE_DOM"/>
    <property type="match status" value="1"/>
</dbReference>
<gene>
    <name evidence="7" type="ORF">FISHEDRAFT_20796</name>
</gene>
<evidence type="ECO:0000259" key="6">
    <source>
        <dbReference type="PROSITE" id="PS50011"/>
    </source>
</evidence>
<keyword evidence="4" id="KW-0723">Serine/threonine-protein kinase</keyword>
<dbReference type="InterPro" id="IPR000719">
    <property type="entry name" value="Prot_kinase_dom"/>
</dbReference>
<evidence type="ECO:0000313" key="8">
    <source>
        <dbReference type="Proteomes" id="UP000054144"/>
    </source>
</evidence>
<evidence type="ECO:0000256" key="5">
    <source>
        <dbReference type="SAM" id="MobiDB-lite"/>
    </source>
</evidence>
<dbReference type="EMBL" id="KN881628">
    <property type="protein sequence ID" value="KIY53133.1"/>
    <property type="molecule type" value="Genomic_DNA"/>
</dbReference>
<keyword evidence="8" id="KW-1185">Reference proteome</keyword>
<proteinExistence type="inferred from homology"/>
<dbReference type="InterPro" id="IPR017441">
    <property type="entry name" value="Protein_kinase_ATP_BS"/>
</dbReference>
<organism evidence="7 8">
    <name type="scientific">Fistulina hepatica ATCC 64428</name>
    <dbReference type="NCBI Taxonomy" id="1128425"/>
    <lineage>
        <taxon>Eukaryota</taxon>
        <taxon>Fungi</taxon>
        <taxon>Dikarya</taxon>
        <taxon>Basidiomycota</taxon>
        <taxon>Agaricomycotina</taxon>
        <taxon>Agaricomycetes</taxon>
        <taxon>Agaricomycetidae</taxon>
        <taxon>Agaricales</taxon>
        <taxon>Fistulinaceae</taxon>
        <taxon>Fistulina</taxon>
    </lineage>
</organism>
<dbReference type="SUPFAM" id="SSF56112">
    <property type="entry name" value="Protein kinase-like (PK-like)"/>
    <property type="match status" value="1"/>
</dbReference>
<keyword evidence="7" id="KW-0808">Transferase</keyword>
<dbReference type="OrthoDB" id="40902at2759"/>
<evidence type="ECO:0000256" key="2">
    <source>
        <dbReference type="ARBA" id="ARBA00022840"/>
    </source>
</evidence>
<dbReference type="InterPro" id="IPR008271">
    <property type="entry name" value="Ser/Thr_kinase_AS"/>
</dbReference>